<dbReference type="Proteomes" id="UP000184346">
    <property type="component" value="Unassembled WGS sequence"/>
</dbReference>
<keyword evidence="3" id="KW-1185">Reference proteome</keyword>
<feature type="transmembrane region" description="Helical" evidence="1">
    <location>
        <begin position="41"/>
        <end position="61"/>
    </location>
</feature>
<organism evidence="2 3">
    <name type="scientific">Modicisalibacter ilicicola DSM 19980</name>
    <dbReference type="NCBI Taxonomy" id="1121942"/>
    <lineage>
        <taxon>Bacteria</taxon>
        <taxon>Pseudomonadati</taxon>
        <taxon>Pseudomonadota</taxon>
        <taxon>Gammaproteobacteria</taxon>
        <taxon>Oceanospirillales</taxon>
        <taxon>Halomonadaceae</taxon>
        <taxon>Modicisalibacter</taxon>
    </lineage>
</organism>
<dbReference type="STRING" id="1121942.SAMN02745148_01613"/>
<evidence type="ECO:0000313" key="2">
    <source>
        <dbReference type="EMBL" id="SHF01625.1"/>
    </source>
</evidence>
<reference evidence="2 3" key="1">
    <citation type="submission" date="2016-11" db="EMBL/GenBank/DDBJ databases">
        <authorList>
            <person name="Jaros S."/>
            <person name="Januszkiewicz K."/>
            <person name="Wedrychowicz H."/>
        </authorList>
    </citation>
    <scope>NUCLEOTIDE SEQUENCE [LARGE SCALE GENOMIC DNA]</scope>
    <source>
        <strain evidence="2 3">DSM 19980</strain>
    </source>
</reference>
<name>A0A1M4Y7E1_9GAMM</name>
<evidence type="ECO:0000256" key="1">
    <source>
        <dbReference type="SAM" id="Phobius"/>
    </source>
</evidence>
<dbReference type="AlphaFoldDB" id="A0A1M4Y7E1"/>
<dbReference type="RefSeq" id="WP_072821883.1">
    <property type="nucleotide sequence ID" value="NZ_FQUJ01000006.1"/>
</dbReference>
<accession>A0A1M4Y7E1</accession>
<keyword evidence="1" id="KW-1133">Transmembrane helix</keyword>
<dbReference type="EMBL" id="FQUJ01000006">
    <property type="protein sequence ID" value="SHF01625.1"/>
    <property type="molecule type" value="Genomic_DNA"/>
</dbReference>
<keyword evidence="1" id="KW-0812">Transmembrane</keyword>
<protein>
    <submittedName>
        <fullName evidence="2">Uncharacterized protein</fullName>
    </submittedName>
</protein>
<evidence type="ECO:0000313" key="3">
    <source>
        <dbReference type="Proteomes" id="UP000184346"/>
    </source>
</evidence>
<gene>
    <name evidence="2" type="ORF">SAMN02745148_01613</name>
</gene>
<proteinExistence type="predicted"/>
<keyword evidence="1" id="KW-0472">Membrane</keyword>
<feature type="transmembrane region" description="Helical" evidence="1">
    <location>
        <begin position="12"/>
        <end position="29"/>
    </location>
</feature>
<dbReference type="OrthoDB" id="6173562at2"/>
<sequence>MSLAQFLEMAGYLLNVLGIVTCLAGLTLARHPSRRPLGYALAGLGFLLAASPLLAQLLGLVPPPAMAPTPLPG</sequence>